<dbReference type="AlphaFoldDB" id="A0AA35KMK3"/>
<dbReference type="InterPro" id="IPR013106">
    <property type="entry name" value="Ig_V-set"/>
</dbReference>
<sequence length="613" mass="65910">MGRHEAWRPPGWRCSWHTAFLAASVLSSCFLLTRAQETTGISIRVVPEVLKEGDSVTLTPEGLDLKKIASCKWYRGAVEERNVIVTYYLVPVSGQEKGPAHTGRETGKPDCSLDITNLKPDDSGTYSLKTEGLGVTNTGATNITVSGYVTNITISDSGKAIENSTTVLHCTSAGTNVSYSWLRGNESLVVGERISLSNNNQVLTFNPTSRNDSDSYSCYGYNSFSNDSTSYLLNVLYGPDVPVIGPSEHYYAEGSNLTLSCTADSNPAAQYTWSFNETSDIGSASQLSIHNLQFHHSGNYTCKAFNNETNANSTSASREIWVLETLSSPVLLPAEAIVAENANVSLQCNTSNSPDVNVTWFKDSNPVPDKAVLFNRNRTLTLTAVSKDEEGMYTCKATNPVSNATSNPSKISLAYGPNNVKLNQTGTVTLKLGSRLALLCTAESLPEAQFRWFFNHTNMNVTANTFSTDLTAWEDGGNYTCQAYNSVVKKLASASVSVKLTTQESTPSGSGLSPGQIAGIVIGCVLGVALIGGLGYFLFTKTALGRTEQHSSNGNIPSAPGRNQGVTDTKPTPGEEDIQYSTLAFKANHPPQPQPAAARPLESNIIYSEIKKK</sequence>
<dbReference type="SMART" id="SM00408">
    <property type="entry name" value="IGc2"/>
    <property type="match status" value="5"/>
</dbReference>
<keyword evidence="6" id="KW-0812">Transmembrane</keyword>
<accession>A0AA35KMK3</accession>
<dbReference type="InterPro" id="IPR052598">
    <property type="entry name" value="IgSF_CEA-related"/>
</dbReference>
<dbReference type="EMBL" id="OX395133">
    <property type="protein sequence ID" value="CAI5780992.1"/>
    <property type="molecule type" value="Genomic_DNA"/>
</dbReference>
<dbReference type="PROSITE" id="PS51257">
    <property type="entry name" value="PROKAR_LIPOPROTEIN"/>
    <property type="match status" value="1"/>
</dbReference>
<name>A0AA35KMK3_9SAUR</name>
<dbReference type="Pfam" id="PF07686">
    <property type="entry name" value="V-set"/>
    <property type="match status" value="1"/>
</dbReference>
<feature type="domain" description="Ig-like" evidence="8">
    <location>
        <begin position="239"/>
        <end position="317"/>
    </location>
</feature>
<feature type="domain" description="Ig-like" evidence="8">
    <location>
        <begin position="329"/>
        <end position="412"/>
    </location>
</feature>
<dbReference type="SMART" id="SM00409">
    <property type="entry name" value="IG"/>
    <property type="match status" value="5"/>
</dbReference>
<evidence type="ECO:0000259" key="8">
    <source>
        <dbReference type="PROSITE" id="PS50835"/>
    </source>
</evidence>
<keyword evidence="4" id="KW-0393">Immunoglobulin domain</keyword>
<reference evidence="9" key="1">
    <citation type="submission" date="2022-12" db="EMBL/GenBank/DDBJ databases">
        <authorList>
            <person name="Alioto T."/>
            <person name="Alioto T."/>
            <person name="Gomez Garrido J."/>
        </authorList>
    </citation>
    <scope>NUCLEOTIDE SEQUENCE</scope>
</reference>
<feature type="region of interest" description="Disordered" evidence="5">
    <location>
        <begin position="548"/>
        <end position="602"/>
    </location>
</feature>
<dbReference type="InterPro" id="IPR036179">
    <property type="entry name" value="Ig-like_dom_sf"/>
</dbReference>
<proteinExistence type="predicted"/>
<dbReference type="InterPro" id="IPR013783">
    <property type="entry name" value="Ig-like_fold"/>
</dbReference>
<dbReference type="SUPFAM" id="SSF48726">
    <property type="entry name" value="Immunoglobulin"/>
    <property type="match status" value="5"/>
</dbReference>
<dbReference type="InterPro" id="IPR003598">
    <property type="entry name" value="Ig_sub2"/>
</dbReference>
<feature type="domain" description="Ig-like" evidence="8">
    <location>
        <begin position="158"/>
        <end position="234"/>
    </location>
</feature>
<keyword evidence="1 7" id="KW-0732">Signal</keyword>
<dbReference type="CDD" id="cd00096">
    <property type="entry name" value="Ig"/>
    <property type="match status" value="1"/>
</dbReference>
<dbReference type="InterPro" id="IPR003599">
    <property type="entry name" value="Ig_sub"/>
</dbReference>
<evidence type="ECO:0000256" key="1">
    <source>
        <dbReference type="ARBA" id="ARBA00022729"/>
    </source>
</evidence>
<feature type="transmembrane region" description="Helical" evidence="6">
    <location>
        <begin position="517"/>
        <end position="539"/>
    </location>
</feature>
<protein>
    <submittedName>
        <fullName evidence="9">Carcinoembryonic antigen-related cell adhesion molecule 1-like isoform X1</fullName>
    </submittedName>
</protein>
<dbReference type="InterPro" id="IPR007110">
    <property type="entry name" value="Ig-like_dom"/>
</dbReference>
<feature type="domain" description="Ig-like" evidence="8">
    <location>
        <begin position="417"/>
        <end position="497"/>
    </location>
</feature>
<keyword evidence="10" id="KW-1185">Reference proteome</keyword>
<feature type="chain" id="PRO_5041417263" evidence="7">
    <location>
        <begin position="36"/>
        <end position="613"/>
    </location>
</feature>
<evidence type="ECO:0000256" key="3">
    <source>
        <dbReference type="ARBA" id="ARBA00023180"/>
    </source>
</evidence>
<dbReference type="Proteomes" id="UP001178461">
    <property type="component" value="Chromosome 8"/>
</dbReference>
<evidence type="ECO:0000313" key="9">
    <source>
        <dbReference type="EMBL" id="CAI5780992.1"/>
    </source>
</evidence>
<evidence type="ECO:0000256" key="7">
    <source>
        <dbReference type="SAM" id="SignalP"/>
    </source>
</evidence>
<feature type="signal peptide" evidence="7">
    <location>
        <begin position="1"/>
        <end position="35"/>
    </location>
</feature>
<dbReference type="PANTHER" id="PTHR44337:SF20">
    <property type="entry name" value="CARCINOEMBRYONIC ANTIGEN-RELATED CELL ADHESION MOLECULE 5-RELATED"/>
    <property type="match status" value="1"/>
</dbReference>
<evidence type="ECO:0000256" key="6">
    <source>
        <dbReference type="SAM" id="Phobius"/>
    </source>
</evidence>
<keyword evidence="6" id="KW-0472">Membrane</keyword>
<evidence type="ECO:0000313" key="10">
    <source>
        <dbReference type="Proteomes" id="UP001178461"/>
    </source>
</evidence>
<dbReference type="PANTHER" id="PTHR44337">
    <property type="entry name" value="CARCINOEMBRYONIC ANTIGEN-RELATED CELL ADHESION MOLECULE 8"/>
    <property type="match status" value="1"/>
</dbReference>
<evidence type="ECO:0000256" key="4">
    <source>
        <dbReference type="ARBA" id="ARBA00023319"/>
    </source>
</evidence>
<evidence type="ECO:0000256" key="2">
    <source>
        <dbReference type="ARBA" id="ARBA00023157"/>
    </source>
</evidence>
<dbReference type="PROSITE" id="PS50835">
    <property type="entry name" value="IG_LIKE"/>
    <property type="match status" value="4"/>
</dbReference>
<gene>
    <name evidence="9" type="ORF">PODLI_1B029079</name>
</gene>
<dbReference type="Pfam" id="PF13927">
    <property type="entry name" value="Ig_3"/>
    <property type="match status" value="3"/>
</dbReference>
<dbReference type="Gene3D" id="2.60.40.10">
    <property type="entry name" value="Immunoglobulins"/>
    <property type="match status" value="5"/>
</dbReference>
<evidence type="ECO:0000256" key="5">
    <source>
        <dbReference type="SAM" id="MobiDB-lite"/>
    </source>
</evidence>
<keyword evidence="6" id="KW-1133">Transmembrane helix</keyword>
<keyword evidence="3" id="KW-0325">Glycoprotein</keyword>
<organism evidence="9 10">
    <name type="scientific">Podarcis lilfordi</name>
    <name type="common">Lilford's wall lizard</name>
    <dbReference type="NCBI Taxonomy" id="74358"/>
    <lineage>
        <taxon>Eukaryota</taxon>
        <taxon>Metazoa</taxon>
        <taxon>Chordata</taxon>
        <taxon>Craniata</taxon>
        <taxon>Vertebrata</taxon>
        <taxon>Euteleostomi</taxon>
        <taxon>Lepidosauria</taxon>
        <taxon>Squamata</taxon>
        <taxon>Bifurcata</taxon>
        <taxon>Unidentata</taxon>
        <taxon>Episquamata</taxon>
        <taxon>Laterata</taxon>
        <taxon>Lacertibaenia</taxon>
        <taxon>Lacertidae</taxon>
        <taxon>Podarcis</taxon>
    </lineage>
</organism>
<dbReference type="Pfam" id="PF13895">
    <property type="entry name" value="Ig_2"/>
    <property type="match status" value="1"/>
</dbReference>
<keyword evidence="2" id="KW-1015">Disulfide bond</keyword>